<gene>
    <name evidence="3" type="primary">NARF</name>
</gene>
<dbReference type="Ensembl" id="ENSPTIT00000020936.1">
    <property type="protein sequence ID" value="ENSPTIP00000016759.1"/>
    <property type="gene ID" value="ENSPTIG00000015385.1"/>
</dbReference>
<dbReference type="AlphaFoldDB" id="A0A8C9KAD6"/>
<dbReference type="SUPFAM" id="SSF53920">
    <property type="entry name" value="Fe-only hydrogenase"/>
    <property type="match status" value="1"/>
</dbReference>
<dbReference type="GO" id="GO:0005521">
    <property type="term" value="F:lamin binding"/>
    <property type="evidence" value="ECO:0007669"/>
    <property type="project" value="Ensembl"/>
</dbReference>
<name>A0A8C9KAD6_PANTA</name>
<dbReference type="GO" id="GO:0005654">
    <property type="term" value="C:nucleoplasm"/>
    <property type="evidence" value="ECO:0007669"/>
    <property type="project" value="Ensembl"/>
</dbReference>
<dbReference type="PANTHER" id="PTHR11615">
    <property type="entry name" value="NITRATE, FORMATE, IRON DEHYDROGENASE"/>
    <property type="match status" value="1"/>
</dbReference>
<comment type="similarity">
    <text evidence="1">Belongs to the NARF family.</text>
</comment>
<dbReference type="InterPro" id="IPR003149">
    <property type="entry name" value="Fe_hydrogenase_ssu"/>
</dbReference>
<accession>A0A8C9KAD6</accession>
<evidence type="ECO:0000313" key="3">
    <source>
        <dbReference type="Ensembl" id="ENSPTIP00000016759.1"/>
    </source>
</evidence>
<sequence length="484" mass="53666">NLCNHSGKKTKTDDQENASVDVPSLALENGEKGEFHKLADAKIFLSDCLACDSCVTAEEGLQVSQQNAKDFFRVLNLNKKCDTSQHKVLVVSVCPQSLPYFAAKFRLSVTDASRRLCGFLKSLGVHYVFDTTIAADFSVLESQKEFVRRFRQHSEEEPALPMLTSACPGWVRYAERVLGHPVTPHLCTAKSPQQIMGSLVKDYFARRQVSGETGSALQLFPGISRARSPRTAGRQAQVGTWNLSPDKIFHVIVAPCYDRKLEALREDVPTALHGSRGADCVLTSGEVVQIMEQSDLAVKDAAVDTLFGGLKEEEVRRHDGASSDGYLAHVFRHAAKQLFDEDVGEVTYRTLRNKDFQEVTLEKNGEVLLRFAAAYGFRNIQNVVLKLKKGRFPYHFVEVLACAGGCLNGRGQAQAEDGRADKALLRQMEGKYADVPVRPPETSAHVQELYREWLDGADSPRVREALHTVYQGPGLPAASRDIKW</sequence>
<dbReference type="Pfam" id="PF02906">
    <property type="entry name" value="Fe_hyd_lg_C"/>
    <property type="match status" value="2"/>
</dbReference>
<dbReference type="GO" id="GO:0005730">
    <property type="term" value="C:nucleolus"/>
    <property type="evidence" value="ECO:0007669"/>
    <property type="project" value="Ensembl"/>
</dbReference>
<evidence type="ECO:0000313" key="4">
    <source>
        <dbReference type="Proteomes" id="UP000675900"/>
    </source>
</evidence>
<reference evidence="3" key="2">
    <citation type="submission" date="2025-09" db="UniProtKB">
        <authorList>
            <consortium name="Ensembl"/>
        </authorList>
    </citation>
    <scope>IDENTIFICATION</scope>
</reference>
<reference evidence="3" key="1">
    <citation type="submission" date="2025-08" db="UniProtKB">
        <authorList>
            <consortium name="Ensembl"/>
        </authorList>
    </citation>
    <scope>IDENTIFICATION</scope>
</reference>
<evidence type="ECO:0000256" key="1">
    <source>
        <dbReference type="ARBA" id="ARBA00006596"/>
    </source>
</evidence>
<dbReference type="GO" id="GO:0005638">
    <property type="term" value="C:lamin filament"/>
    <property type="evidence" value="ECO:0007669"/>
    <property type="project" value="Ensembl"/>
</dbReference>
<dbReference type="Proteomes" id="UP000675900">
    <property type="component" value="Unassembled WGS sequence"/>
</dbReference>
<dbReference type="Pfam" id="PF02256">
    <property type="entry name" value="Fe_hyd_SSU"/>
    <property type="match status" value="1"/>
</dbReference>
<proteinExistence type="inferred from homology"/>
<feature type="domain" description="Iron hydrogenase small subunit" evidence="2">
    <location>
        <begin position="418"/>
        <end position="474"/>
    </location>
</feature>
<dbReference type="Gene3D" id="3.40.950.10">
    <property type="entry name" value="Fe-only Hydrogenase (Larger Subunit), Chain L, domain 3"/>
    <property type="match status" value="1"/>
</dbReference>
<keyword evidence="4" id="KW-1185">Reference proteome</keyword>
<dbReference type="SMART" id="SM00902">
    <property type="entry name" value="Fe_hyd_SSU"/>
    <property type="match status" value="1"/>
</dbReference>
<protein>
    <submittedName>
        <fullName evidence="3">Nuclear prelamin A recognition factor</fullName>
    </submittedName>
</protein>
<dbReference type="InterPro" id="IPR050340">
    <property type="entry name" value="Cytosolic_Fe-S_CAF"/>
</dbReference>
<dbReference type="InterPro" id="IPR009016">
    <property type="entry name" value="Fe_hydrogenase"/>
</dbReference>
<dbReference type="GeneTree" id="ENSGT00940000153514"/>
<dbReference type="InterPro" id="IPR004108">
    <property type="entry name" value="Fe_hydrogenase_lsu_C"/>
</dbReference>
<organism evidence="3 4">
    <name type="scientific">Panthera tigris altaica</name>
    <name type="common">Siberian tiger</name>
    <dbReference type="NCBI Taxonomy" id="74533"/>
    <lineage>
        <taxon>Eukaryota</taxon>
        <taxon>Metazoa</taxon>
        <taxon>Chordata</taxon>
        <taxon>Craniata</taxon>
        <taxon>Vertebrata</taxon>
        <taxon>Euteleostomi</taxon>
        <taxon>Mammalia</taxon>
        <taxon>Eutheria</taxon>
        <taxon>Laurasiatheria</taxon>
        <taxon>Carnivora</taxon>
        <taxon>Feliformia</taxon>
        <taxon>Felidae</taxon>
        <taxon>Pantherinae</taxon>
        <taxon>Panthera</taxon>
    </lineage>
</organism>
<evidence type="ECO:0000259" key="2">
    <source>
        <dbReference type="SMART" id="SM00902"/>
    </source>
</evidence>